<sequence length="338" mass="37193">MRDGPNGETAPAEGEQPTSNPSVWVAVWKSPRQGMQIHGIDTTVSSQVATVCWDGSCDVFELEPHARGFMRSWKQPARPSSGLYAVSFGLKGEKRILATACMDSLCHLLSGEDGRLLQSLKGHTGEVNSLNFQRDVSGGLTNRLVSGSDDMTCVVWDVERGLPVQTLAGEHEEAVYGVKFHKQDACLVASVAFDRMGFLWDLRQKSAALRLEGHRDDVIGLDFSPCGKFLATGSDDSTCRLWDLRRTFTTVDELQHAMEVKRIAWSPCGRWLAAGSSDCTAYVWNTERMPCTLEGKLEGHTAQIFDVAWLPSSLGWASLVTASHDHHWIAWGPSLDDV</sequence>
<dbReference type="PROSITE" id="PS50294">
    <property type="entry name" value="WD_REPEATS_REGION"/>
    <property type="match status" value="3"/>
</dbReference>
<dbReference type="Pfam" id="PF00400">
    <property type="entry name" value="WD40"/>
    <property type="match status" value="5"/>
</dbReference>
<dbReference type="EMBL" id="JH993040">
    <property type="protein sequence ID" value="EKX39403.1"/>
    <property type="molecule type" value="Genomic_DNA"/>
</dbReference>
<dbReference type="RefSeq" id="XP_005826383.1">
    <property type="nucleotide sequence ID" value="XM_005826326.1"/>
</dbReference>
<proteinExistence type="predicted"/>
<evidence type="ECO:0000313" key="6">
    <source>
        <dbReference type="EnsemblProtists" id="EKX39403"/>
    </source>
</evidence>
<dbReference type="InterPro" id="IPR001680">
    <property type="entry name" value="WD40_rpt"/>
</dbReference>
<dbReference type="OMA" id="ICPTTRA"/>
<reference evidence="7" key="2">
    <citation type="submission" date="2012-11" db="EMBL/GenBank/DDBJ databases">
        <authorList>
            <person name="Kuo A."/>
            <person name="Curtis B.A."/>
            <person name="Tanifuji G."/>
            <person name="Burki F."/>
            <person name="Gruber A."/>
            <person name="Irimia M."/>
            <person name="Maruyama S."/>
            <person name="Arias M.C."/>
            <person name="Ball S.G."/>
            <person name="Gile G.H."/>
            <person name="Hirakawa Y."/>
            <person name="Hopkins J.F."/>
            <person name="Rensing S.A."/>
            <person name="Schmutz J."/>
            <person name="Symeonidi A."/>
            <person name="Elias M."/>
            <person name="Eveleigh R.J."/>
            <person name="Herman E.K."/>
            <person name="Klute M.J."/>
            <person name="Nakayama T."/>
            <person name="Obornik M."/>
            <person name="Reyes-Prieto A."/>
            <person name="Armbrust E.V."/>
            <person name="Aves S.J."/>
            <person name="Beiko R.G."/>
            <person name="Coutinho P."/>
            <person name="Dacks J.B."/>
            <person name="Durnford D.G."/>
            <person name="Fast N.M."/>
            <person name="Green B.R."/>
            <person name="Grisdale C."/>
            <person name="Hempe F."/>
            <person name="Henrissat B."/>
            <person name="Hoppner M.P."/>
            <person name="Ishida K.-I."/>
            <person name="Kim E."/>
            <person name="Koreny L."/>
            <person name="Kroth P.G."/>
            <person name="Liu Y."/>
            <person name="Malik S.-B."/>
            <person name="Maier U.G."/>
            <person name="McRose D."/>
            <person name="Mock T."/>
            <person name="Neilson J.A."/>
            <person name="Onodera N.T."/>
            <person name="Poole A.M."/>
            <person name="Pritham E.J."/>
            <person name="Richards T.A."/>
            <person name="Rocap G."/>
            <person name="Roy S.W."/>
            <person name="Sarai C."/>
            <person name="Schaack S."/>
            <person name="Shirato S."/>
            <person name="Slamovits C.H."/>
            <person name="Spencer D.F."/>
            <person name="Suzuki S."/>
            <person name="Worden A.Z."/>
            <person name="Zauner S."/>
            <person name="Barry K."/>
            <person name="Bell C."/>
            <person name="Bharti A.K."/>
            <person name="Crow J.A."/>
            <person name="Grimwood J."/>
            <person name="Kramer R."/>
            <person name="Lindquist E."/>
            <person name="Lucas S."/>
            <person name="Salamov A."/>
            <person name="McFadden G.I."/>
            <person name="Lane C.E."/>
            <person name="Keeling P.J."/>
            <person name="Gray M.W."/>
            <person name="Grigoriev I.V."/>
            <person name="Archibald J.M."/>
        </authorList>
    </citation>
    <scope>NUCLEOTIDE SEQUENCE</scope>
    <source>
        <strain evidence="7">CCMP2712</strain>
    </source>
</reference>
<organism evidence="5">
    <name type="scientific">Guillardia theta (strain CCMP2712)</name>
    <name type="common">Cryptophyte</name>
    <dbReference type="NCBI Taxonomy" id="905079"/>
    <lineage>
        <taxon>Eukaryota</taxon>
        <taxon>Cryptophyceae</taxon>
        <taxon>Pyrenomonadales</taxon>
        <taxon>Geminigeraceae</taxon>
        <taxon>Guillardia</taxon>
    </lineage>
</organism>
<dbReference type="Gene3D" id="2.130.10.10">
    <property type="entry name" value="YVTN repeat-like/Quinoprotein amine dehydrogenase"/>
    <property type="match status" value="2"/>
</dbReference>
<evidence type="ECO:0000313" key="5">
    <source>
        <dbReference type="EMBL" id="EKX39403.1"/>
    </source>
</evidence>
<dbReference type="KEGG" id="gtt:GUITHDRAFT_89142"/>
<dbReference type="EnsemblProtists" id="EKX39403">
    <property type="protein sequence ID" value="EKX39403"/>
    <property type="gene ID" value="GUITHDRAFT_89142"/>
</dbReference>
<dbReference type="OrthoDB" id="1852675at2759"/>
<feature type="region of interest" description="Disordered" evidence="4">
    <location>
        <begin position="1"/>
        <end position="21"/>
    </location>
</feature>
<dbReference type="SUPFAM" id="SSF50978">
    <property type="entry name" value="WD40 repeat-like"/>
    <property type="match status" value="1"/>
</dbReference>
<accession>L1IT48</accession>
<dbReference type="InterPro" id="IPR020472">
    <property type="entry name" value="WD40_PAC1"/>
</dbReference>
<feature type="repeat" description="WD" evidence="3">
    <location>
        <begin position="211"/>
        <end position="245"/>
    </location>
</feature>
<evidence type="ECO:0000256" key="4">
    <source>
        <dbReference type="SAM" id="MobiDB-lite"/>
    </source>
</evidence>
<dbReference type="HOGENOM" id="CLU_822447_0_0_1"/>
<evidence type="ECO:0000256" key="3">
    <source>
        <dbReference type="PROSITE-ProRule" id="PRU00221"/>
    </source>
</evidence>
<gene>
    <name evidence="5" type="ORF">GUITHDRAFT_89142</name>
</gene>
<protein>
    <submittedName>
        <fullName evidence="5 6">Uncharacterized protein</fullName>
    </submittedName>
</protein>
<feature type="repeat" description="WD" evidence="3">
    <location>
        <begin position="253"/>
        <end position="294"/>
    </location>
</feature>
<dbReference type="eggNOG" id="KOG0272">
    <property type="taxonomic scope" value="Eukaryota"/>
</dbReference>
<feature type="repeat" description="WD" evidence="3">
    <location>
        <begin position="120"/>
        <end position="166"/>
    </location>
</feature>
<dbReference type="PRINTS" id="PR00320">
    <property type="entry name" value="GPROTEINBRPT"/>
</dbReference>
<name>L1IT48_GUITC</name>
<keyword evidence="7" id="KW-1185">Reference proteome</keyword>
<dbReference type="InterPro" id="IPR019775">
    <property type="entry name" value="WD40_repeat_CS"/>
</dbReference>
<evidence type="ECO:0000313" key="7">
    <source>
        <dbReference type="Proteomes" id="UP000011087"/>
    </source>
</evidence>
<dbReference type="STRING" id="905079.L1IT48"/>
<dbReference type="CDD" id="cd00200">
    <property type="entry name" value="WD40"/>
    <property type="match status" value="1"/>
</dbReference>
<keyword evidence="2" id="KW-0677">Repeat</keyword>
<reference evidence="5 7" key="1">
    <citation type="journal article" date="2012" name="Nature">
        <title>Algal genomes reveal evolutionary mosaicism and the fate of nucleomorphs.</title>
        <authorList>
            <consortium name="DOE Joint Genome Institute"/>
            <person name="Curtis B.A."/>
            <person name="Tanifuji G."/>
            <person name="Burki F."/>
            <person name="Gruber A."/>
            <person name="Irimia M."/>
            <person name="Maruyama S."/>
            <person name="Arias M.C."/>
            <person name="Ball S.G."/>
            <person name="Gile G.H."/>
            <person name="Hirakawa Y."/>
            <person name="Hopkins J.F."/>
            <person name="Kuo A."/>
            <person name="Rensing S.A."/>
            <person name="Schmutz J."/>
            <person name="Symeonidi A."/>
            <person name="Elias M."/>
            <person name="Eveleigh R.J."/>
            <person name="Herman E.K."/>
            <person name="Klute M.J."/>
            <person name="Nakayama T."/>
            <person name="Obornik M."/>
            <person name="Reyes-Prieto A."/>
            <person name="Armbrust E.V."/>
            <person name="Aves S.J."/>
            <person name="Beiko R.G."/>
            <person name="Coutinho P."/>
            <person name="Dacks J.B."/>
            <person name="Durnford D.G."/>
            <person name="Fast N.M."/>
            <person name="Green B.R."/>
            <person name="Grisdale C.J."/>
            <person name="Hempel F."/>
            <person name="Henrissat B."/>
            <person name="Hoppner M.P."/>
            <person name="Ishida K."/>
            <person name="Kim E."/>
            <person name="Koreny L."/>
            <person name="Kroth P.G."/>
            <person name="Liu Y."/>
            <person name="Malik S.B."/>
            <person name="Maier U.G."/>
            <person name="McRose D."/>
            <person name="Mock T."/>
            <person name="Neilson J.A."/>
            <person name="Onodera N.T."/>
            <person name="Poole A.M."/>
            <person name="Pritham E.J."/>
            <person name="Richards T.A."/>
            <person name="Rocap G."/>
            <person name="Roy S.W."/>
            <person name="Sarai C."/>
            <person name="Schaack S."/>
            <person name="Shirato S."/>
            <person name="Slamovits C.H."/>
            <person name="Spencer D.F."/>
            <person name="Suzuki S."/>
            <person name="Worden A.Z."/>
            <person name="Zauner S."/>
            <person name="Barry K."/>
            <person name="Bell C."/>
            <person name="Bharti A.K."/>
            <person name="Crow J.A."/>
            <person name="Grimwood J."/>
            <person name="Kramer R."/>
            <person name="Lindquist E."/>
            <person name="Lucas S."/>
            <person name="Salamov A."/>
            <person name="McFadden G.I."/>
            <person name="Lane C.E."/>
            <person name="Keeling P.J."/>
            <person name="Gray M.W."/>
            <person name="Grigoriev I.V."/>
            <person name="Archibald J.M."/>
        </authorList>
    </citation>
    <scope>NUCLEOTIDE SEQUENCE</scope>
    <source>
        <strain evidence="5 7">CCMP2712</strain>
    </source>
</reference>
<dbReference type="Proteomes" id="UP000011087">
    <property type="component" value="Unassembled WGS sequence"/>
</dbReference>
<dbReference type="SMART" id="SM00320">
    <property type="entry name" value="WD40"/>
    <property type="match status" value="6"/>
</dbReference>
<dbReference type="PROSITE" id="PS00678">
    <property type="entry name" value="WD_REPEATS_1"/>
    <property type="match status" value="3"/>
</dbReference>
<keyword evidence="1 3" id="KW-0853">WD repeat</keyword>
<evidence type="ECO:0000256" key="2">
    <source>
        <dbReference type="ARBA" id="ARBA00022737"/>
    </source>
</evidence>
<dbReference type="AlphaFoldDB" id="L1IT48"/>
<evidence type="ECO:0000256" key="1">
    <source>
        <dbReference type="ARBA" id="ARBA00022574"/>
    </source>
</evidence>
<dbReference type="InterPro" id="IPR015943">
    <property type="entry name" value="WD40/YVTN_repeat-like_dom_sf"/>
</dbReference>
<dbReference type="PaxDb" id="55529-EKX39403"/>
<dbReference type="GeneID" id="17296065"/>
<dbReference type="PANTHER" id="PTHR19848:SF8">
    <property type="entry name" value="F-BOX AND WD REPEAT DOMAIN CONTAINING 7"/>
    <property type="match status" value="1"/>
</dbReference>
<dbReference type="InterPro" id="IPR036322">
    <property type="entry name" value="WD40_repeat_dom_sf"/>
</dbReference>
<reference evidence="6" key="3">
    <citation type="submission" date="2015-06" db="UniProtKB">
        <authorList>
            <consortium name="EnsemblProtists"/>
        </authorList>
    </citation>
    <scope>IDENTIFICATION</scope>
</reference>
<dbReference type="PANTHER" id="PTHR19848">
    <property type="entry name" value="WD40 REPEAT PROTEIN"/>
    <property type="match status" value="1"/>
</dbReference>
<dbReference type="PROSITE" id="PS50082">
    <property type="entry name" value="WD_REPEATS_2"/>
    <property type="match status" value="3"/>
</dbReference>